<accession>A0A852ZQ99</accession>
<protein>
    <recommendedName>
        <fullName evidence="4">Protein RecA</fullName>
    </recommendedName>
</protein>
<keyword evidence="3" id="KW-1185">Reference proteome</keyword>
<evidence type="ECO:0000313" key="2">
    <source>
        <dbReference type="EMBL" id="NYH93692.1"/>
    </source>
</evidence>
<dbReference type="EMBL" id="JACBZH010000001">
    <property type="protein sequence ID" value="NYH93692.1"/>
    <property type="molecule type" value="Genomic_DNA"/>
</dbReference>
<dbReference type="AlphaFoldDB" id="A0A852ZQ99"/>
<sequence length="293" mass="29777">MVGTSQASALDTSRAPHRKYNRSVSSEAGARRSAADRAAVLAELRAELAARPTTAGVAGRAVPTVPALPAFAGLLPDGGLRRGASYTVAGSTTLTLALIAGASGAGSWCGLVGFSQLGAEAATGLGVDPGRLVLVPTPGRKWLGVVAALVDVLDVVVVRPPTSAPDGEVRRLAARVRERGAVLVVQDADWSGSELGLSITSSTWHGLGAGHGHLSAREVTIQATGRGTAGRRRTSRLWLPDHAGAVAVATEPATATANQPGEQVVEQLGEQPADRPGEQPGEVISLAGRRLSA</sequence>
<gene>
    <name evidence="2" type="ORF">F4554_006330</name>
</gene>
<evidence type="ECO:0000313" key="3">
    <source>
        <dbReference type="Proteomes" id="UP000579605"/>
    </source>
</evidence>
<comment type="caution">
    <text evidence="2">The sequence shown here is derived from an EMBL/GenBank/DDBJ whole genome shotgun (WGS) entry which is preliminary data.</text>
</comment>
<reference evidence="2 3" key="1">
    <citation type="submission" date="2020-07" db="EMBL/GenBank/DDBJ databases">
        <title>Sequencing the genomes of 1000 actinobacteria strains.</title>
        <authorList>
            <person name="Klenk H.-P."/>
        </authorList>
    </citation>
    <scope>NUCLEOTIDE SEQUENCE [LARGE SCALE GENOMIC DNA]</scope>
    <source>
        <strain evidence="2 3">DSM 18448</strain>
    </source>
</reference>
<evidence type="ECO:0000256" key="1">
    <source>
        <dbReference type="SAM" id="MobiDB-lite"/>
    </source>
</evidence>
<feature type="region of interest" description="Disordered" evidence="1">
    <location>
        <begin position="1"/>
        <end position="28"/>
    </location>
</feature>
<feature type="compositionally biased region" description="Polar residues" evidence="1">
    <location>
        <begin position="1"/>
        <end position="11"/>
    </location>
</feature>
<organism evidence="2 3">
    <name type="scientific">Actinopolymorpha rutila</name>
    <dbReference type="NCBI Taxonomy" id="446787"/>
    <lineage>
        <taxon>Bacteria</taxon>
        <taxon>Bacillati</taxon>
        <taxon>Actinomycetota</taxon>
        <taxon>Actinomycetes</taxon>
        <taxon>Propionibacteriales</taxon>
        <taxon>Actinopolymorphaceae</taxon>
        <taxon>Actinopolymorpha</taxon>
    </lineage>
</organism>
<feature type="region of interest" description="Disordered" evidence="1">
    <location>
        <begin position="254"/>
        <end position="293"/>
    </location>
</feature>
<proteinExistence type="predicted"/>
<name>A0A852ZQ99_9ACTN</name>
<evidence type="ECO:0008006" key="4">
    <source>
        <dbReference type="Google" id="ProtNLM"/>
    </source>
</evidence>
<dbReference type="Proteomes" id="UP000579605">
    <property type="component" value="Unassembled WGS sequence"/>
</dbReference>
<dbReference type="RefSeq" id="WP_179791186.1">
    <property type="nucleotide sequence ID" value="NZ_BAAARR010000012.1"/>
</dbReference>